<accession>A0A9P1DM73</accession>
<organism evidence="2">
    <name type="scientific">Cladocopium goreaui</name>
    <dbReference type="NCBI Taxonomy" id="2562237"/>
    <lineage>
        <taxon>Eukaryota</taxon>
        <taxon>Sar</taxon>
        <taxon>Alveolata</taxon>
        <taxon>Dinophyceae</taxon>
        <taxon>Suessiales</taxon>
        <taxon>Symbiodiniaceae</taxon>
        <taxon>Cladocopium</taxon>
    </lineage>
</organism>
<reference evidence="3 4" key="2">
    <citation type="submission" date="2024-05" db="EMBL/GenBank/DDBJ databases">
        <authorList>
            <person name="Chen Y."/>
            <person name="Shah S."/>
            <person name="Dougan E. K."/>
            <person name="Thang M."/>
            <person name="Chan C."/>
        </authorList>
    </citation>
    <scope>NUCLEOTIDE SEQUENCE [LARGE SCALE GENOMIC DNA]</scope>
</reference>
<dbReference type="EMBL" id="CAMXCT010005275">
    <property type="protein sequence ID" value="CAI4011912.1"/>
    <property type="molecule type" value="Genomic_DNA"/>
</dbReference>
<comment type="caution">
    <text evidence="2">The sequence shown here is derived from an EMBL/GenBank/DDBJ whole genome shotgun (WGS) entry which is preliminary data.</text>
</comment>
<evidence type="ECO:0000313" key="3">
    <source>
        <dbReference type="EMBL" id="CAL4799224.1"/>
    </source>
</evidence>
<evidence type="ECO:0000313" key="2">
    <source>
        <dbReference type="EMBL" id="CAI4011912.1"/>
    </source>
</evidence>
<protein>
    <submittedName>
        <fullName evidence="2">Uncharacterized protein</fullName>
    </submittedName>
</protein>
<evidence type="ECO:0000256" key="1">
    <source>
        <dbReference type="SAM" id="MobiDB-lite"/>
    </source>
</evidence>
<dbReference type="Proteomes" id="UP001152797">
    <property type="component" value="Unassembled WGS sequence"/>
</dbReference>
<keyword evidence="4" id="KW-1185">Reference proteome</keyword>
<proteinExistence type="predicted"/>
<gene>
    <name evidence="2" type="ORF">C1SCF055_LOCUS37028</name>
</gene>
<reference evidence="2" key="1">
    <citation type="submission" date="2022-10" db="EMBL/GenBank/DDBJ databases">
        <authorList>
            <person name="Chen Y."/>
            <person name="Dougan E. K."/>
            <person name="Chan C."/>
            <person name="Rhodes N."/>
            <person name="Thang M."/>
        </authorList>
    </citation>
    <scope>NUCLEOTIDE SEQUENCE</scope>
</reference>
<feature type="non-terminal residue" evidence="2">
    <location>
        <position position="120"/>
    </location>
</feature>
<dbReference type="EMBL" id="CAMXCT020005275">
    <property type="protein sequence ID" value="CAL1165287.1"/>
    <property type="molecule type" value="Genomic_DNA"/>
</dbReference>
<sequence>EKRRVEAQKRKMKEQEAKRKAKLGSAFQFEPEDEAESTKKQLQNKLDKASRKEELPSLALAWGSGGRDADPRFVEAMGGDKLLQEASWSGNQGGLMGRIGTFKPRARVGTWTWIAKLQQR</sequence>
<evidence type="ECO:0000313" key="4">
    <source>
        <dbReference type="Proteomes" id="UP001152797"/>
    </source>
</evidence>
<dbReference type="OrthoDB" id="10552813at2759"/>
<name>A0A9P1DM73_9DINO</name>
<feature type="region of interest" description="Disordered" evidence="1">
    <location>
        <begin position="1"/>
        <end position="50"/>
    </location>
</feature>
<dbReference type="EMBL" id="CAMXCT030005275">
    <property type="protein sequence ID" value="CAL4799224.1"/>
    <property type="molecule type" value="Genomic_DNA"/>
</dbReference>
<dbReference type="AlphaFoldDB" id="A0A9P1DM73"/>
<feature type="compositionally biased region" description="Basic and acidic residues" evidence="1">
    <location>
        <begin position="1"/>
        <end position="18"/>
    </location>
</feature>